<protein>
    <submittedName>
        <fullName evidence="1">Uncharacterized protein</fullName>
    </submittedName>
</protein>
<proteinExistence type="predicted"/>
<dbReference type="AlphaFoldDB" id="A0AAD4ZM73"/>
<accession>A0AAD4ZM73</accession>
<name>A0AAD4ZM73_PRUDU</name>
<gene>
    <name evidence="1" type="ORF">L3X38_003509</name>
</gene>
<keyword evidence="2" id="KW-1185">Reference proteome</keyword>
<evidence type="ECO:0000313" key="2">
    <source>
        <dbReference type="Proteomes" id="UP001054821"/>
    </source>
</evidence>
<sequence length="108" mass="11568">MPNGKVPTEPNLAPVAVELPCRGTSPSAAHLRQTPSKLAQVPCRTASPPAEFQLLTCLAEPTAAQSPRTTSAVQTLQLSLPAERHPPARFLRTRKLPSTLALNFRSAH</sequence>
<organism evidence="1 2">
    <name type="scientific">Prunus dulcis</name>
    <name type="common">Almond</name>
    <name type="synonym">Amygdalus dulcis</name>
    <dbReference type="NCBI Taxonomy" id="3755"/>
    <lineage>
        <taxon>Eukaryota</taxon>
        <taxon>Viridiplantae</taxon>
        <taxon>Streptophyta</taxon>
        <taxon>Embryophyta</taxon>
        <taxon>Tracheophyta</taxon>
        <taxon>Spermatophyta</taxon>
        <taxon>Magnoliopsida</taxon>
        <taxon>eudicotyledons</taxon>
        <taxon>Gunneridae</taxon>
        <taxon>Pentapetalae</taxon>
        <taxon>rosids</taxon>
        <taxon>fabids</taxon>
        <taxon>Rosales</taxon>
        <taxon>Rosaceae</taxon>
        <taxon>Amygdaloideae</taxon>
        <taxon>Amygdaleae</taxon>
        <taxon>Prunus</taxon>
    </lineage>
</organism>
<evidence type="ECO:0000313" key="1">
    <source>
        <dbReference type="EMBL" id="KAI5350618.1"/>
    </source>
</evidence>
<comment type="caution">
    <text evidence="1">The sequence shown here is derived from an EMBL/GenBank/DDBJ whole genome shotgun (WGS) entry which is preliminary data.</text>
</comment>
<dbReference type="Proteomes" id="UP001054821">
    <property type="component" value="Chromosome 1"/>
</dbReference>
<reference evidence="1 2" key="1">
    <citation type="journal article" date="2022" name="G3 (Bethesda)">
        <title>Whole-genome sequence and methylome profiling of the almond [Prunus dulcis (Mill.) D.A. Webb] cultivar 'Nonpareil'.</title>
        <authorList>
            <person name="D'Amico-Willman K.M."/>
            <person name="Ouma W.Z."/>
            <person name="Meulia T."/>
            <person name="Sideli G.M."/>
            <person name="Gradziel T.M."/>
            <person name="Fresnedo-Ramirez J."/>
        </authorList>
    </citation>
    <scope>NUCLEOTIDE SEQUENCE [LARGE SCALE GENOMIC DNA]</scope>
    <source>
        <strain evidence="1">Clone GOH B32 T37-40</strain>
    </source>
</reference>
<dbReference type="EMBL" id="JAJFAZ020000001">
    <property type="protein sequence ID" value="KAI5350618.1"/>
    <property type="molecule type" value="Genomic_DNA"/>
</dbReference>